<dbReference type="InterPro" id="IPR006170">
    <property type="entry name" value="PBP/GOBP"/>
</dbReference>
<dbReference type="Pfam" id="PF01395">
    <property type="entry name" value="PBP_GOBP"/>
    <property type="match status" value="1"/>
</dbReference>
<dbReference type="Gene3D" id="1.10.238.20">
    <property type="entry name" value="Pheromone/general odorant binding protein domain"/>
    <property type="match status" value="1"/>
</dbReference>
<evidence type="ECO:0000313" key="3">
    <source>
        <dbReference type="Proteomes" id="UP000007798"/>
    </source>
</evidence>
<feature type="chain" id="PRO_5002818598" evidence="1">
    <location>
        <begin position="21"/>
        <end position="139"/>
    </location>
</feature>
<accession>B4MRU4</accession>
<dbReference type="PhylomeDB" id="B4MRU4"/>
<proteinExistence type="predicted"/>
<protein>
    <submittedName>
        <fullName evidence="2">Odorant-binding protein 56g-6</fullName>
    </submittedName>
</protein>
<dbReference type="InParanoid" id="B4MRU4"/>
<gene>
    <name evidence="2" type="primary">Dwil\Obp56g-6</name>
    <name evidence="2" type="ORF">Dwil_GK15689</name>
</gene>
<dbReference type="KEGG" id="dwi:6641026"/>
<sequence length="139" mass="15304">MRSELALVMLFSCLIQLLVAQDALENEQTPIPCLSDSEEEIAYVEPGQSAKLRDINDAMKCGIHMILQIKKIIDEDGNLLVENIKDKFIGSGKEESIQKGLSACVGIEGANPCDKAFNIIHCLASYSKAFVPLTTPFFR</sequence>
<name>B4MRU4_DROWI</name>
<evidence type="ECO:0000256" key="1">
    <source>
        <dbReference type="SAM" id="SignalP"/>
    </source>
</evidence>
<feature type="signal peptide" evidence="1">
    <location>
        <begin position="1"/>
        <end position="20"/>
    </location>
</feature>
<dbReference type="OrthoDB" id="5978988at2759"/>
<dbReference type="Proteomes" id="UP000007798">
    <property type="component" value="Unassembled WGS sequence"/>
</dbReference>
<dbReference type="SUPFAM" id="SSF47565">
    <property type="entry name" value="Insect pheromone/odorant-binding proteins"/>
    <property type="match status" value="1"/>
</dbReference>
<dbReference type="CDD" id="cd23992">
    <property type="entry name" value="PBP_GOBP"/>
    <property type="match status" value="1"/>
</dbReference>
<reference evidence="2 3" key="1">
    <citation type="journal article" date="2007" name="Nature">
        <title>Evolution of genes and genomes on the Drosophila phylogeny.</title>
        <authorList>
            <consortium name="Drosophila 12 Genomes Consortium"/>
            <person name="Clark A.G."/>
            <person name="Eisen M.B."/>
            <person name="Smith D.R."/>
            <person name="Bergman C.M."/>
            <person name="Oliver B."/>
            <person name="Markow T.A."/>
            <person name="Kaufman T.C."/>
            <person name="Kellis M."/>
            <person name="Gelbart W."/>
            <person name="Iyer V.N."/>
            <person name="Pollard D.A."/>
            <person name="Sackton T.B."/>
            <person name="Larracuente A.M."/>
            <person name="Singh N.D."/>
            <person name="Abad J.P."/>
            <person name="Abt D.N."/>
            <person name="Adryan B."/>
            <person name="Aguade M."/>
            <person name="Akashi H."/>
            <person name="Anderson W.W."/>
            <person name="Aquadro C.F."/>
            <person name="Ardell D.H."/>
            <person name="Arguello R."/>
            <person name="Artieri C.G."/>
            <person name="Barbash D.A."/>
            <person name="Barker D."/>
            <person name="Barsanti P."/>
            <person name="Batterham P."/>
            <person name="Batzoglou S."/>
            <person name="Begun D."/>
            <person name="Bhutkar A."/>
            <person name="Blanco E."/>
            <person name="Bosak S.A."/>
            <person name="Bradley R.K."/>
            <person name="Brand A.D."/>
            <person name="Brent M.R."/>
            <person name="Brooks A.N."/>
            <person name="Brown R.H."/>
            <person name="Butlin R.K."/>
            <person name="Caggese C."/>
            <person name="Calvi B.R."/>
            <person name="Bernardo de Carvalho A."/>
            <person name="Caspi A."/>
            <person name="Castrezana S."/>
            <person name="Celniker S.E."/>
            <person name="Chang J.L."/>
            <person name="Chapple C."/>
            <person name="Chatterji S."/>
            <person name="Chinwalla A."/>
            <person name="Civetta A."/>
            <person name="Clifton S.W."/>
            <person name="Comeron J.M."/>
            <person name="Costello J.C."/>
            <person name="Coyne J.A."/>
            <person name="Daub J."/>
            <person name="David R.G."/>
            <person name="Delcher A.L."/>
            <person name="Delehaunty K."/>
            <person name="Do C.B."/>
            <person name="Ebling H."/>
            <person name="Edwards K."/>
            <person name="Eickbush T."/>
            <person name="Evans J.D."/>
            <person name="Filipski A."/>
            <person name="Findeiss S."/>
            <person name="Freyhult E."/>
            <person name="Fulton L."/>
            <person name="Fulton R."/>
            <person name="Garcia A.C."/>
            <person name="Gardiner A."/>
            <person name="Garfield D.A."/>
            <person name="Garvin B.E."/>
            <person name="Gibson G."/>
            <person name="Gilbert D."/>
            <person name="Gnerre S."/>
            <person name="Godfrey J."/>
            <person name="Good R."/>
            <person name="Gotea V."/>
            <person name="Gravely B."/>
            <person name="Greenberg A.J."/>
            <person name="Griffiths-Jones S."/>
            <person name="Gross S."/>
            <person name="Guigo R."/>
            <person name="Gustafson E.A."/>
            <person name="Haerty W."/>
            <person name="Hahn M.W."/>
            <person name="Halligan D.L."/>
            <person name="Halpern A.L."/>
            <person name="Halter G.M."/>
            <person name="Han M.V."/>
            <person name="Heger A."/>
            <person name="Hillier L."/>
            <person name="Hinrichs A.S."/>
            <person name="Holmes I."/>
            <person name="Hoskins R.A."/>
            <person name="Hubisz M.J."/>
            <person name="Hultmark D."/>
            <person name="Huntley M.A."/>
            <person name="Jaffe D.B."/>
            <person name="Jagadeeshan S."/>
            <person name="Jeck W.R."/>
            <person name="Johnson J."/>
            <person name="Jones C.D."/>
            <person name="Jordan W.C."/>
            <person name="Karpen G.H."/>
            <person name="Kataoka E."/>
            <person name="Keightley P.D."/>
            <person name="Kheradpour P."/>
            <person name="Kirkness E.F."/>
            <person name="Koerich L.B."/>
            <person name="Kristiansen K."/>
            <person name="Kudrna D."/>
            <person name="Kulathinal R.J."/>
            <person name="Kumar S."/>
            <person name="Kwok R."/>
            <person name="Lander E."/>
            <person name="Langley C.H."/>
            <person name="Lapoint R."/>
            <person name="Lazzaro B.P."/>
            <person name="Lee S.J."/>
            <person name="Levesque L."/>
            <person name="Li R."/>
            <person name="Lin C.F."/>
            <person name="Lin M.F."/>
            <person name="Lindblad-Toh K."/>
            <person name="Llopart A."/>
            <person name="Long M."/>
            <person name="Low L."/>
            <person name="Lozovsky E."/>
            <person name="Lu J."/>
            <person name="Luo M."/>
            <person name="Machado C.A."/>
            <person name="Makalowski W."/>
            <person name="Marzo M."/>
            <person name="Matsuda M."/>
            <person name="Matzkin L."/>
            <person name="McAllister B."/>
            <person name="McBride C.S."/>
            <person name="McKernan B."/>
            <person name="McKernan K."/>
            <person name="Mendez-Lago M."/>
            <person name="Minx P."/>
            <person name="Mollenhauer M.U."/>
            <person name="Montooth K."/>
            <person name="Mount S.M."/>
            <person name="Mu X."/>
            <person name="Myers E."/>
            <person name="Negre B."/>
            <person name="Newfeld S."/>
            <person name="Nielsen R."/>
            <person name="Noor M.A."/>
            <person name="O'Grady P."/>
            <person name="Pachter L."/>
            <person name="Papaceit M."/>
            <person name="Parisi M.J."/>
            <person name="Parisi M."/>
            <person name="Parts L."/>
            <person name="Pedersen J.S."/>
            <person name="Pesole G."/>
            <person name="Phillippy A.M."/>
            <person name="Ponting C.P."/>
            <person name="Pop M."/>
            <person name="Porcelli D."/>
            <person name="Powell J.R."/>
            <person name="Prohaska S."/>
            <person name="Pruitt K."/>
            <person name="Puig M."/>
            <person name="Quesneville H."/>
            <person name="Ram K.R."/>
            <person name="Rand D."/>
            <person name="Rasmussen M.D."/>
            <person name="Reed L.K."/>
            <person name="Reenan R."/>
            <person name="Reily A."/>
            <person name="Remington K.A."/>
            <person name="Rieger T.T."/>
            <person name="Ritchie M.G."/>
            <person name="Robin C."/>
            <person name="Rogers Y.H."/>
            <person name="Rohde C."/>
            <person name="Rozas J."/>
            <person name="Rubenfield M.J."/>
            <person name="Ruiz A."/>
            <person name="Russo S."/>
            <person name="Salzberg S.L."/>
            <person name="Sanchez-Gracia A."/>
            <person name="Saranga D.J."/>
            <person name="Sato H."/>
            <person name="Schaeffer S.W."/>
            <person name="Schatz M.C."/>
            <person name="Schlenke T."/>
            <person name="Schwartz R."/>
            <person name="Segarra C."/>
            <person name="Singh R.S."/>
            <person name="Sirot L."/>
            <person name="Sirota M."/>
            <person name="Sisneros N.B."/>
            <person name="Smith C.D."/>
            <person name="Smith T.F."/>
            <person name="Spieth J."/>
            <person name="Stage D.E."/>
            <person name="Stark A."/>
            <person name="Stephan W."/>
            <person name="Strausberg R.L."/>
            <person name="Strempel S."/>
            <person name="Sturgill D."/>
            <person name="Sutton G."/>
            <person name="Sutton G.G."/>
            <person name="Tao W."/>
            <person name="Teichmann S."/>
            <person name="Tobari Y.N."/>
            <person name="Tomimura Y."/>
            <person name="Tsolas J.M."/>
            <person name="Valente V.L."/>
            <person name="Venter E."/>
            <person name="Venter J.C."/>
            <person name="Vicario S."/>
            <person name="Vieira F.G."/>
            <person name="Vilella A.J."/>
            <person name="Villasante A."/>
            <person name="Walenz B."/>
            <person name="Wang J."/>
            <person name="Wasserman M."/>
            <person name="Watts T."/>
            <person name="Wilson D."/>
            <person name="Wilson R.K."/>
            <person name="Wing R.A."/>
            <person name="Wolfner M.F."/>
            <person name="Wong A."/>
            <person name="Wong G.K."/>
            <person name="Wu C.I."/>
            <person name="Wu G."/>
            <person name="Yamamoto D."/>
            <person name="Yang H.P."/>
            <person name="Yang S.P."/>
            <person name="Yorke J.A."/>
            <person name="Yoshida K."/>
            <person name="Zdobnov E."/>
            <person name="Zhang P."/>
            <person name="Zhang Y."/>
            <person name="Zimin A.V."/>
            <person name="Baldwin J."/>
            <person name="Abdouelleil A."/>
            <person name="Abdulkadir J."/>
            <person name="Abebe A."/>
            <person name="Abera B."/>
            <person name="Abreu J."/>
            <person name="Acer S.C."/>
            <person name="Aftuck L."/>
            <person name="Alexander A."/>
            <person name="An P."/>
            <person name="Anderson E."/>
            <person name="Anderson S."/>
            <person name="Arachi H."/>
            <person name="Azer M."/>
            <person name="Bachantsang P."/>
            <person name="Barry A."/>
            <person name="Bayul T."/>
            <person name="Berlin A."/>
            <person name="Bessette D."/>
            <person name="Bloom T."/>
            <person name="Blye J."/>
            <person name="Boguslavskiy L."/>
            <person name="Bonnet C."/>
            <person name="Boukhgalter B."/>
            <person name="Bourzgui I."/>
            <person name="Brown A."/>
            <person name="Cahill P."/>
            <person name="Channer S."/>
            <person name="Cheshatsang Y."/>
            <person name="Chuda L."/>
            <person name="Citroen M."/>
            <person name="Collymore A."/>
            <person name="Cooke P."/>
            <person name="Costello M."/>
            <person name="D'Aco K."/>
            <person name="Daza R."/>
            <person name="De Haan G."/>
            <person name="DeGray S."/>
            <person name="DeMaso C."/>
            <person name="Dhargay N."/>
            <person name="Dooley K."/>
            <person name="Dooley E."/>
            <person name="Doricent M."/>
            <person name="Dorje P."/>
            <person name="Dorjee K."/>
            <person name="Dupes A."/>
            <person name="Elong R."/>
            <person name="Falk J."/>
            <person name="Farina A."/>
            <person name="Faro S."/>
            <person name="Ferguson D."/>
            <person name="Fisher S."/>
            <person name="Foley C.D."/>
            <person name="Franke A."/>
            <person name="Friedrich D."/>
            <person name="Gadbois L."/>
            <person name="Gearin G."/>
            <person name="Gearin C.R."/>
            <person name="Giannoukos G."/>
            <person name="Goode T."/>
            <person name="Graham J."/>
            <person name="Grandbois E."/>
            <person name="Grewal S."/>
            <person name="Gyaltsen K."/>
            <person name="Hafez N."/>
            <person name="Hagos B."/>
            <person name="Hall J."/>
            <person name="Henson C."/>
            <person name="Hollinger A."/>
            <person name="Honan T."/>
            <person name="Huard M.D."/>
            <person name="Hughes L."/>
            <person name="Hurhula B."/>
            <person name="Husby M.E."/>
            <person name="Kamat A."/>
            <person name="Kanga B."/>
            <person name="Kashin S."/>
            <person name="Khazanovich D."/>
            <person name="Kisner P."/>
            <person name="Lance K."/>
            <person name="Lara M."/>
            <person name="Lee W."/>
            <person name="Lennon N."/>
            <person name="Letendre F."/>
            <person name="LeVine R."/>
            <person name="Lipovsky A."/>
            <person name="Liu X."/>
            <person name="Liu J."/>
            <person name="Liu S."/>
            <person name="Lokyitsang T."/>
            <person name="Lokyitsang Y."/>
            <person name="Lubonja R."/>
            <person name="Lui A."/>
            <person name="MacDonald P."/>
            <person name="Magnisalis V."/>
            <person name="Maru K."/>
            <person name="Matthews C."/>
            <person name="McCusker W."/>
            <person name="McDonough S."/>
            <person name="Mehta T."/>
            <person name="Meldrim J."/>
            <person name="Meneus L."/>
            <person name="Mihai O."/>
            <person name="Mihalev A."/>
            <person name="Mihova T."/>
            <person name="Mittelman R."/>
            <person name="Mlenga V."/>
            <person name="Montmayeur A."/>
            <person name="Mulrain L."/>
            <person name="Navidi A."/>
            <person name="Naylor J."/>
            <person name="Negash T."/>
            <person name="Nguyen T."/>
            <person name="Nguyen N."/>
            <person name="Nicol R."/>
            <person name="Norbu C."/>
            <person name="Norbu N."/>
            <person name="Novod N."/>
            <person name="O'Neill B."/>
            <person name="Osman S."/>
            <person name="Markiewicz E."/>
            <person name="Oyono O.L."/>
            <person name="Patti C."/>
            <person name="Phunkhang P."/>
            <person name="Pierre F."/>
            <person name="Priest M."/>
            <person name="Raghuraman S."/>
            <person name="Rege F."/>
            <person name="Reyes R."/>
            <person name="Rise C."/>
            <person name="Rogov P."/>
            <person name="Ross K."/>
            <person name="Ryan E."/>
            <person name="Settipalli S."/>
            <person name="Shea T."/>
            <person name="Sherpa N."/>
            <person name="Shi L."/>
            <person name="Shih D."/>
            <person name="Sparrow T."/>
            <person name="Spaulding J."/>
            <person name="Stalker J."/>
            <person name="Stange-Thomann N."/>
            <person name="Stavropoulos S."/>
            <person name="Stone C."/>
            <person name="Strader C."/>
            <person name="Tesfaye S."/>
            <person name="Thomson T."/>
            <person name="Thoulutsang Y."/>
            <person name="Thoulutsang D."/>
            <person name="Topham K."/>
            <person name="Topping I."/>
            <person name="Tsamla T."/>
            <person name="Vassiliev H."/>
            <person name="Vo A."/>
            <person name="Wangchuk T."/>
            <person name="Wangdi T."/>
            <person name="Weiand M."/>
            <person name="Wilkinson J."/>
            <person name="Wilson A."/>
            <person name="Yadav S."/>
            <person name="Young G."/>
            <person name="Yu Q."/>
            <person name="Zembek L."/>
            <person name="Zhong D."/>
            <person name="Zimmer A."/>
            <person name="Zwirko Z."/>
            <person name="Jaffe D.B."/>
            <person name="Alvarez P."/>
            <person name="Brockman W."/>
            <person name="Butler J."/>
            <person name="Chin C."/>
            <person name="Gnerre S."/>
            <person name="Grabherr M."/>
            <person name="Kleber M."/>
            <person name="Mauceli E."/>
            <person name="MacCallum I."/>
        </authorList>
    </citation>
    <scope>NUCLEOTIDE SEQUENCE [LARGE SCALE GENOMIC DNA]</scope>
    <source>
        <strain evidence="3">Tucson 14030-0811.24</strain>
    </source>
</reference>
<dbReference type="EMBL" id="CH963850">
    <property type="protein sequence ID" value="EDW74833.1"/>
    <property type="molecule type" value="Genomic_DNA"/>
</dbReference>
<dbReference type="HOGENOM" id="CLU_107288_3_1_1"/>
<keyword evidence="3" id="KW-1185">Reference proteome</keyword>
<keyword evidence="1" id="KW-0732">Signal</keyword>
<evidence type="ECO:0000313" key="2">
    <source>
        <dbReference type="EMBL" id="EDW74833.1"/>
    </source>
</evidence>
<dbReference type="AlphaFoldDB" id="B4MRU4"/>
<organism evidence="2 3">
    <name type="scientific">Drosophila willistoni</name>
    <name type="common">Fruit fly</name>
    <dbReference type="NCBI Taxonomy" id="7260"/>
    <lineage>
        <taxon>Eukaryota</taxon>
        <taxon>Metazoa</taxon>
        <taxon>Ecdysozoa</taxon>
        <taxon>Arthropoda</taxon>
        <taxon>Hexapoda</taxon>
        <taxon>Insecta</taxon>
        <taxon>Pterygota</taxon>
        <taxon>Neoptera</taxon>
        <taxon>Endopterygota</taxon>
        <taxon>Diptera</taxon>
        <taxon>Brachycera</taxon>
        <taxon>Muscomorpha</taxon>
        <taxon>Ephydroidea</taxon>
        <taxon>Drosophilidae</taxon>
        <taxon>Drosophila</taxon>
        <taxon>Sophophora</taxon>
    </lineage>
</organism>
<dbReference type="OMA" id="IEGANPC"/>
<dbReference type="InterPro" id="IPR036728">
    <property type="entry name" value="PBP_GOBP_sf"/>
</dbReference>
<dbReference type="GO" id="GO:0005549">
    <property type="term" value="F:odorant binding"/>
    <property type="evidence" value="ECO:0007669"/>
    <property type="project" value="InterPro"/>
</dbReference>